<dbReference type="PROSITE" id="PS50003">
    <property type="entry name" value="PH_DOMAIN"/>
    <property type="match status" value="1"/>
</dbReference>
<keyword evidence="7" id="KW-1185">Reference proteome</keyword>
<feature type="domain" description="DH" evidence="5">
    <location>
        <begin position="720"/>
        <end position="915"/>
    </location>
</feature>
<dbReference type="EMBL" id="JACSDY010000006">
    <property type="protein sequence ID" value="KAF7425439.1"/>
    <property type="molecule type" value="Genomic_DNA"/>
</dbReference>
<dbReference type="GO" id="GO:0035025">
    <property type="term" value="P:positive regulation of Rho protein signal transduction"/>
    <property type="evidence" value="ECO:0007669"/>
    <property type="project" value="TreeGrafter"/>
</dbReference>
<dbReference type="PANTHER" id="PTHR46006">
    <property type="entry name" value="RHO GUANINE NUCLEOTIDE EXCHANGE FACTOR AT 64C, ISOFORM A"/>
    <property type="match status" value="1"/>
</dbReference>
<keyword evidence="2" id="KW-0963">Cytoplasm</keyword>
<comment type="caution">
    <text evidence="6">The sequence shown here is derived from an EMBL/GenBank/DDBJ whole genome shotgun (WGS) entry which is preliminary data.</text>
</comment>
<dbReference type="PROSITE" id="PS50010">
    <property type="entry name" value="DH_2"/>
    <property type="match status" value="1"/>
</dbReference>
<feature type="region of interest" description="Disordered" evidence="3">
    <location>
        <begin position="566"/>
        <end position="586"/>
    </location>
</feature>
<evidence type="ECO:0000256" key="1">
    <source>
        <dbReference type="ARBA" id="ARBA00004496"/>
    </source>
</evidence>
<dbReference type="SUPFAM" id="SSF48065">
    <property type="entry name" value="DBL homology domain (DH-domain)"/>
    <property type="match status" value="1"/>
</dbReference>
<feature type="compositionally biased region" description="Acidic residues" evidence="3">
    <location>
        <begin position="570"/>
        <end position="586"/>
    </location>
</feature>
<dbReference type="PANTHER" id="PTHR46006:SF5">
    <property type="entry name" value="DH DOMAIN-CONTAINING PROTEIN"/>
    <property type="match status" value="1"/>
</dbReference>
<evidence type="ECO:0000259" key="4">
    <source>
        <dbReference type="PROSITE" id="PS50003"/>
    </source>
</evidence>
<dbReference type="Gene3D" id="1.20.900.10">
    <property type="entry name" value="Dbl homology (DH) domain"/>
    <property type="match status" value="1"/>
</dbReference>
<dbReference type="GO" id="GO:0005085">
    <property type="term" value="F:guanyl-nucleotide exchange factor activity"/>
    <property type="evidence" value="ECO:0007669"/>
    <property type="project" value="InterPro"/>
</dbReference>
<evidence type="ECO:0000313" key="6">
    <source>
        <dbReference type="EMBL" id="KAF7425439.1"/>
    </source>
</evidence>
<proteinExistence type="predicted"/>
<dbReference type="AlphaFoldDB" id="A0A834P2C1"/>
<reference evidence="6" key="1">
    <citation type="journal article" date="2020" name="G3 (Bethesda)">
        <title>High-Quality Assemblies for Three Invasive Social Wasps from the &lt;i&gt;Vespula&lt;/i&gt; Genus.</title>
        <authorList>
            <person name="Harrop T.W.R."/>
            <person name="Guhlin J."/>
            <person name="McLaughlin G.M."/>
            <person name="Permina E."/>
            <person name="Stockwell P."/>
            <person name="Gilligan J."/>
            <person name="Le Lec M.F."/>
            <person name="Gruber M.A.M."/>
            <person name="Quinn O."/>
            <person name="Lovegrove M."/>
            <person name="Duncan E.J."/>
            <person name="Remnant E.J."/>
            <person name="Van Eeckhoven J."/>
            <person name="Graham B."/>
            <person name="Knapp R.A."/>
            <person name="Langford K.W."/>
            <person name="Kronenberg Z."/>
            <person name="Press M.O."/>
            <person name="Eacker S.M."/>
            <person name="Wilson-Rankin E.E."/>
            <person name="Purcell J."/>
            <person name="Lester P.J."/>
            <person name="Dearden P.K."/>
        </authorList>
    </citation>
    <scope>NUCLEOTIDE SEQUENCE</scope>
    <source>
        <strain evidence="6">Volc-1</strain>
    </source>
</reference>
<dbReference type="InterPro" id="IPR000219">
    <property type="entry name" value="DH_dom"/>
</dbReference>
<evidence type="ECO:0000259" key="5">
    <source>
        <dbReference type="PROSITE" id="PS50010"/>
    </source>
</evidence>
<dbReference type="CDD" id="cd00160">
    <property type="entry name" value="RhoGEF"/>
    <property type="match status" value="1"/>
</dbReference>
<protein>
    <recommendedName>
        <fullName evidence="8">Myosin-M heavy chain</fullName>
    </recommendedName>
</protein>
<dbReference type="InterPro" id="IPR001849">
    <property type="entry name" value="PH_domain"/>
</dbReference>
<feature type="domain" description="PH" evidence="4">
    <location>
        <begin position="964"/>
        <end position="1093"/>
    </location>
</feature>
<evidence type="ECO:0000256" key="3">
    <source>
        <dbReference type="SAM" id="MobiDB-lite"/>
    </source>
</evidence>
<organism evidence="6 7">
    <name type="scientific">Vespula pensylvanica</name>
    <name type="common">Western yellow jacket</name>
    <name type="synonym">Wasp</name>
    <dbReference type="NCBI Taxonomy" id="30213"/>
    <lineage>
        <taxon>Eukaryota</taxon>
        <taxon>Metazoa</taxon>
        <taxon>Ecdysozoa</taxon>
        <taxon>Arthropoda</taxon>
        <taxon>Hexapoda</taxon>
        <taxon>Insecta</taxon>
        <taxon>Pterygota</taxon>
        <taxon>Neoptera</taxon>
        <taxon>Endopterygota</taxon>
        <taxon>Hymenoptera</taxon>
        <taxon>Apocrita</taxon>
        <taxon>Aculeata</taxon>
        <taxon>Vespoidea</taxon>
        <taxon>Vespidae</taxon>
        <taxon>Vespinae</taxon>
        <taxon>Vespula</taxon>
    </lineage>
</organism>
<name>A0A834P2C1_VESPE</name>
<dbReference type="SMART" id="SM00325">
    <property type="entry name" value="RhoGEF"/>
    <property type="match status" value="1"/>
</dbReference>
<gene>
    <name evidence="6" type="ORF">H0235_007877</name>
</gene>
<sequence length="1116" mass="125728">MRLSLGKKIKESSSALITLTNESTMKNTMYVDHDLSKKIEIINTISDSTVLTDSNSSDTMKIESQRDITEESGISDKNFDIIDKEIEPAGSSLIKDQENLVQEHFRGMKPTSWSPPPGRQKHRFKINDTETINEDFSCSGSIQDHRRSVSSASTLSWNSSSSHGSSKIEIGAASSSESNVCKITVSPRASPLVHRLQIGPGLPKTAKRTSILINGDQSSGVESTPDNKVTISVGGEDSVCNPTVISVNSEIVPKIQSSVENRTLVILDNYKSNIVVESTNDDIRSKQSRIECQRNEERSRNLEDTSSLSSKQDKPVINILEDTTVKSEKQSRNIPDTPISIKSNQLSRVICSQEETKNQNEQKLKETEESISKWSDLSKEVMISKLLEGSLRKARENGEILDHDSGEAILKILKQSLLKSKEYESSESTLEANYSRSSSLNSDTDFVSTNLFLEENPYEVIKEPIYEEIPDEPPPLPLSPPPSEDFLKDRIYFTDVDYYKKVGPGEYMGSYLSEEVFKKTNSDDLAESYLSKSPEDFFKKISLSPDEENISTKFELLNFLMDSKDRTTTADEEDEEDDDEEEDTEGDLEALYEQKETSLGDLSSKSSQISNVSDSSEECNIILTSLPETLKSRTVDIERTDSGVGSESSQASSSRGVARRWRSGNVSSGPGSLLSGIPQVISGDTKLCEDCEQRLDPLITDSGVVYAPFVCRKCSKKRAERKEIITEIVETEQKYGRDLQIILEEFHRPMLNAGLLTSEQLSAIFLNVEELLEHNLVLAEKLKDAVEFAQESGDEDLLTVDVGKIFLESERMLHAFENYCTRQGSASLLLQNLEKEKELLRIFLRVSQMENTVLRRMNLNSFLMVPVQRVTKYPLLLARLLKATPSVRPDIQEAKKRLKQAQTNIELHLEHMNAEAKDVTSTKLWRRISIIQNGRRSTGEQDMVNIKLRKMAVEILEWAHEEARFVLEGRLLVAQPTDNNWRRGRTVKLSPVTAMLVTNGKPTAEYLEFNDDSLFPRHIGIKDATLLLVKEKIGRYSLLREPLYLDKCIVCCETNLEDYFEIQELSSKETFIFKAEDGARTKRWCRTLQAHAQSLGAWRKRRGALPNIMICGMARN</sequence>
<feature type="region of interest" description="Disordered" evidence="3">
    <location>
        <begin position="291"/>
        <end position="317"/>
    </location>
</feature>
<dbReference type="GO" id="GO:0031097">
    <property type="term" value="C:medial cortex"/>
    <property type="evidence" value="ECO:0007669"/>
    <property type="project" value="UniProtKB-ARBA"/>
</dbReference>
<dbReference type="Proteomes" id="UP000600918">
    <property type="component" value="Unassembled WGS sequence"/>
</dbReference>
<evidence type="ECO:0008006" key="8">
    <source>
        <dbReference type="Google" id="ProtNLM"/>
    </source>
</evidence>
<feature type="region of interest" description="Disordered" evidence="3">
    <location>
        <begin position="637"/>
        <end position="664"/>
    </location>
</feature>
<feature type="compositionally biased region" description="Basic and acidic residues" evidence="3">
    <location>
        <begin position="291"/>
        <end position="303"/>
    </location>
</feature>
<accession>A0A834P2C1</accession>
<dbReference type="InterPro" id="IPR035899">
    <property type="entry name" value="DBL_dom_sf"/>
</dbReference>
<evidence type="ECO:0000313" key="7">
    <source>
        <dbReference type="Proteomes" id="UP000600918"/>
    </source>
</evidence>
<dbReference type="Pfam" id="PF00621">
    <property type="entry name" value="RhoGEF"/>
    <property type="match status" value="1"/>
</dbReference>
<dbReference type="InterPro" id="IPR051480">
    <property type="entry name" value="Endocytic_GEF_Adapter"/>
</dbReference>
<evidence type="ECO:0000256" key="2">
    <source>
        <dbReference type="ARBA" id="ARBA00022490"/>
    </source>
</evidence>
<feature type="compositionally biased region" description="Low complexity" evidence="3">
    <location>
        <begin position="642"/>
        <end position="656"/>
    </location>
</feature>
<dbReference type="FunFam" id="1.20.900.10:FF:000038">
    <property type="entry name" value="Myosin-M heavy chain"/>
    <property type="match status" value="1"/>
</dbReference>
<comment type="subcellular location">
    <subcellularLocation>
        <location evidence="1">Cytoplasm</location>
    </subcellularLocation>
</comment>